<keyword evidence="3" id="KW-0804">Transcription</keyword>
<dbReference type="RefSeq" id="WP_062409522.1">
    <property type="nucleotide sequence ID" value="NZ_CP013652.1"/>
</dbReference>
<dbReference type="InterPro" id="IPR028082">
    <property type="entry name" value="Peripla_BP_I"/>
</dbReference>
<dbReference type="Gene3D" id="1.10.260.40">
    <property type="entry name" value="lambda repressor-like DNA-binding domains"/>
    <property type="match status" value="1"/>
</dbReference>
<dbReference type="PATRIC" id="fig|162209.4.peg.3498"/>
<evidence type="ECO:0000313" key="5">
    <source>
        <dbReference type="EMBL" id="ALS23634.1"/>
    </source>
</evidence>
<dbReference type="CDD" id="cd06284">
    <property type="entry name" value="PBP1_LacI-like"/>
    <property type="match status" value="1"/>
</dbReference>
<proteinExistence type="predicted"/>
<dbReference type="AlphaFoldDB" id="A0A0U2L1Y6"/>
<dbReference type="CDD" id="cd01392">
    <property type="entry name" value="HTH_LacI"/>
    <property type="match status" value="1"/>
</dbReference>
<name>A0A0U2L1Y6_9BACL</name>
<dbReference type="Pfam" id="PF00356">
    <property type="entry name" value="LacI"/>
    <property type="match status" value="1"/>
</dbReference>
<dbReference type="STRING" id="162209.IJ22_32730"/>
<feature type="domain" description="HTH lacI-type" evidence="4">
    <location>
        <begin position="4"/>
        <end position="58"/>
    </location>
</feature>
<reference evidence="5 6" key="2">
    <citation type="journal article" date="2016" name="Genome Announc.">
        <title>Complete Genome Sequences of Two Interactive Moderate Thermophiles, Paenibacillus napthalenovorans 32O-Y and Paenibacillus sp. 32O-W.</title>
        <authorList>
            <person name="Butler R.R.III."/>
            <person name="Wang J."/>
            <person name="Stark B.C."/>
            <person name="Pombert J.F."/>
        </authorList>
    </citation>
    <scope>NUCLEOTIDE SEQUENCE [LARGE SCALE GENOMIC DNA]</scope>
    <source>
        <strain evidence="5 6">32O-Y</strain>
    </source>
</reference>
<dbReference type="PANTHER" id="PTHR30146:SF109">
    <property type="entry name" value="HTH-TYPE TRANSCRIPTIONAL REGULATOR GALS"/>
    <property type="match status" value="1"/>
</dbReference>
<evidence type="ECO:0000256" key="3">
    <source>
        <dbReference type="ARBA" id="ARBA00023163"/>
    </source>
</evidence>
<dbReference type="GO" id="GO:0003700">
    <property type="term" value="F:DNA-binding transcription factor activity"/>
    <property type="evidence" value="ECO:0007669"/>
    <property type="project" value="TreeGrafter"/>
</dbReference>
<evidence type="ECO:0000256" key="1">
    <source>
        <dbReference type="ARBA" id="ARBA00023015"/>
    </source>
</evidence>
<keyword evidence="1" id="KW-0805">Transcription regulation</keyword>
<evidence type="ECO:0000256" key="2">
    <source>
        <dbReference type="ARBA" id="ARBA00023125"/>
    </source>
</evidence>
<dbReference type="PANTHER" id="PTHR30146">
    <property type="entry name" value="LACI-RELATED TRANSCRIPTIONAL REPRESSOR"/>
    <property type="match status" value="1"/>
</dbReference>
<dbReference type="Gene3D" id="3.40.50.2300">
    <property type="match status" value="2"/>
</dbReference>
<dbReference type="SUPFAM" id="SSF53822">
    <property type="entry name" value="Periplasmic binding protein-like I"/>
    <property type="match status" value="1"/>
</dbReference>
<protein>
    <submittedName>
        <fullName evidence="5">Transcriptional regulator</fullName>
    </submittedName>
</protein>
<dbReference type="InterPro" id="IPR000843">
    <property type="entry name" value="HTH_LacI"/>
</dbReference>
<keyword evidence="2" id="KW-0238">DNA-binding</keyword>
<accession>A0A0U2L1Y6</accession>
<dbReference type="GO" id="GO:0000976">
    <property type="term" value="F:transcription cis-regulatory region binding"/>
    <property type="evidence" value="ECO:0007669"/>
    <property type="project" value="TreeGrafter"/>
</dbReference>
<keyword evidence="6" id="KW-1185">Reference proteome</keyword>
<dbReference type="InterPro" id="IPR010982">
    <property type="entry name" value="Lambda_DNA-bd_dom_sf"/>
</dbReference>
<dbReference type="SMART" id="SM00354">
    <property type="entry name" value="HTH_LACI"/>
    <property type="match status" value="1"/>
</dbReference>
<dbReference type="EMBL" id="CP013652">
    <property type="protein sequence ID" value="ALS23634.1"/>
    <property type="molecule type" value="Genomic_DNA"/>
</dbReference>
<organism evidence="5 6">
    <name type="scientific">Paenibacillus naphthalenovorans</name>
    <dbReference type="NCBI Taxonomy" id="162209"/>
    <lineage>
        <taxon>Bacteria</taxon>
        <taxon>Bacillati</taxon>
        <taxon>Bacillota</taxon>
        <taxon>Bacilli</taxon>
        <taxon>Bacillales</taxon>
        <taxon>Paenibacillaceae</taxon>
        <taxon>Paenibacillus</taxon>
    </lineage>
</organism>
<evidence type="ECO:0000313" key="6">
    <source>
        <dbReference type="Proteomes" id="UP000061660"/>
    </source>
</evidence>
<dbReference type="OrthoDB" id="9796186at2"/>
<dbReference type="SUPFAM" id="SSF47413">
    <property type="entry name" value="lambda repressor-like DNA-binding domains"/>
    <property type="match status" value="1"/>
</dbReference>
<sequence length="337" mass="37922">MRKVTMDDVAKRCKLSVATVSRVYTNPEKVSPKNREKVYRAIEELNYQPNMLARNLRKLQTNSILVVIPNIMNTFFSYILKSIQNAAFENGYQVLLGDTDKSPEMEEKYLHLLQQKMVDGVIFLYPRMHPSEIQRVIDKHPVVIVGHQETPADIPFVINNNRLSSQTATEHLIRLGHRRIAYFSGPLGLSLSKERQEGFFSAMEAHGLAVDESLVCEGDFYFQSGYDLALQMLASPNPPTALVAASDEMAIGAMKAARKLGISIPDEFAVVGFDDIKMALICEPPLTTMAQPKEDLGRISVEMLIRMMKGEPLSSKHVILNDELVIRESCGFHLNRL</sequence>
<reference evidence="6" key="1">
    <citation type="submission" date="2015-12" db="EMBL/GenBank/DDBJ databases">
        <title>Complete genome sequences of two moderately thermophilic Paenibacillus species.</title>
        <authorList>
            <person name="Butler R.III."/>
            <person name="Wang J."/>
            <person name="Stark B.C."/>
            <person name="Pombert J.-F."/>
        </authorList>
    </citation>
    <scope>NUCLEOTIDE SEQUENCE [LARGE SCALE GENOMIC DNA]</scope>
    <source>
        <strain evidence="6">32O-Y</strain>
    </source>
</reference>
<dbReference type="KEGG" id="pnp:IJ22_32730"/>
<dbReference type="Proteomes" id="UP000061660">
    <property type="component" value="Chromosome"/>
</dbReference>
<dbReference type="InterPro" id="IPR046335">
    <property type="entry name" value="LacI/GalR-like_sensor"/>
</dbReference>
<evidence type="ECO:0000259" key="4">
    <source>
        <dbReference type="PROSITE" id="PS50932"/>
    </source>
</evidence>
<dbReference type="Pfam" id="PF13377">
    <property type="entry name" value="Peripla_BP_3"/>
    <property type="match status" value="1"/>
</dbReference>
<dbReference type="PROSITE" id="PS50932">
    <property type="entry name" value="HTH_LACI_2"/>
    <property type="match status" value="1"/>
</dbReference>
<gene>
    <name evidence="5" type="ORF">IJ22_32730</name>
</gene>